<evidence type="ECO:0000256" key="6">
    <source>
        <dbReference type="RuleBase" id="RU361217"/>
    </source>
</evidence>
<dbReference type="Gene3D" id="6.10.250.1890">
    <property type="match status" value="1"/>
</dbReference>
<evidence type="ECO:0000313" key="10">
    <source>
        <dbReference type="Proteomes" id="UP000051934"/>
    </source>
</evidence>
<evidence type="ECO:0000313" key="9">
    <source>
        <dbReference type="EMBL" id="KRO72001.1"/>
    </source>
</evidence>
<dbReference type="Gene3D" id="3.50.50.60">
    <property type="entry name" value="FAD/NAD(P)-binding domain"/>
    <property type="match status" value="1"/>
</dbReference>
<dbReference type="GO" id="GO:0046168">
    <property type="term" value="P:glycerol-3-phosphate catabolic process"/>
    <property type="evidence" value="ECO:0007669"/>
    <property type="project" value="TreeGrafter"/>
</dbReference>
<dbReference type="Gene3D" id="3.30.9.10">
    <property type="entry name" value="D-Amino Acid Oxidase, subunit A, domain 2"/>
    <property type="match status" value="1"/>
</dbReference>
<evidence type="ECO:0000259" key="7">
    <source>
        <dbReference type="Pfam" id="PF01266"/>
    </source>
</evidence>
<dbReference type="Gene3D" id="1.10.8.870">
    <property type="entry name" value="Alpha-glycerophosphate oxidase, cap domain"/>
    <property type="match status" value="1"/>
</dbReference>
<keyword evidence="5 6" id="KW-0560">Oxidoreductase</keyword>
<proteinExistence type="inferred from homology"/>
<dbReference type="InterPro" id="IPR006076">
    <property type="entry name" value="FAD-dep_OxRdtase"/>
</dbReference>
<comment type="similarity">
    <text evidence="2 6">Belongs to the FAD-dependent glycerol-3-phosphate dehydrogenase family.</text>
</comment>
<accession>A0A0R2SAW6</accession>
<dbReference type="InterPro" id="IPR031656">
    <property type="entry name" value="DAO_C"/>
</dbReference>
<gene>
    <name evidence="9" type="ORF">ABR69_08225</name>
</gene>
<dbReference type="EMBL" id="LIBB01000109">
    <property type="protein sequence ID" value="KRO72001.1"/>
    <property type="molecule type" value="Genomic_DNA"/>
</dbReference>
<keyword evidence="3 6" id="KW-0285">Flavoprotein</keyword>
<organism evidence="9 10">
    <name type="scientific">OM182 bacterium BACL3 MAG-120507-bin80</name>
    <dbReference type="NCBI Taxonomy" id="1655577"/>
    <lineage>
        <taxon>Bacteria</taxon>
        <taxon>Pseudomonadati</taxon>
        <taxon>Pseudomonadota</taxon>
        <taxon>Gammaproteobacteria</taxon>
        <taxon>OMG group</taxon>
        <taxon>OM182 clade</taxon>
    </lineage>
</organism>
<evidence type="ECO:0000256" key="2">
    <source>
        <dbReference type="ARBA" id="ARBA00007330"/>
    </source>
</evidence>
<evidence type="ECO:0000256" key="4">
    <source>
        <dbReference type="ARBA" id="ARBA00022827"/>
    </source>
</evidence>
<dbReference type="NCBIfam" id="NF008899">
    <property type="entry name" value="PRK12266.1"/>
    <property type="match status" value="1"/>
</dbReference>
<dbReference type="EC" id="1.1.5.3" evidence="6"/>
<evidence type="ECO:0000256" key="5">
    <source>
        <dbReference type="ARBA" id="ARBA00023002"/>
    </source>
</evidence>
<feature type="domain" description="Alpha-glycerophosphate oxidase C-terminal" evidence="8">
    <location>
        <begin position="383"/>
        <end position="512"/>
    </location>
</feature>
<comment type="cofactor">
    <cofactor evidence="1 6">
        <name>FAD</name>
        <dbReference type="ChEBI" id="CHEBI:57692"/>
    </cofactor>
</comment>
<comment type="caution">
    <text evidence="9">The sequence shown here is derived from an EMBL/GenBank/DDBJ whole genome shotgun (WGS) entry which is preliminary data.</text>
</comment>
<dbReference type="GO" id="GO:0004368">
    <property type="term" value="F:glycerol-3-phosphate dehydrogenase (quinone) activity"/>
    <property type="evidence" value="ECO:0007669"/>
    <property type="project" value="UniProtKB-EC"/>
</dbReference>
<dbReference type="InterPro" id="IPR036188">
    <property type="entry name" value="FAD/NAD-bd_sf"/>
</dbReference>
<dbReference type="PANTHER" id="PTHR11985">
    <property type="entry name" value="GLYCEROL-3-PHOSPHATE DEHYDROGENASE"/>
    <property type="match status" value="1"/>
</dbReference>
<dbReference type="InterPro" id="IPR000447">
    <property type="entry name" value="G3P_DH_FAD-dep"/>
</dbReference>
<dbReference type="PANTHER" id="PTHR11985:SF15">
    <property type="entry name" value="GLYCEROL-3-PHOSPHATE DEHYDROGENASE, MITOCHONDRIAL"/>
    <property type="match status" value="1"/>
</dbReference>
<dbReference type="AlphaFoldDB" id="A0A0R2SAW6"/>
<reference evidence="9 10" key="1">
    <citation type="submission" date="2015-10" db="EMBL/GenBank/DDBJ databases">
        <title>Metagenome-Assembled Genomes uncover a global brackish microbiome.</title>
        <authorList>
            <person name="Hugerth L.W."/>
            <person name="Larsson J."/>
            <person name="Alneberg J."/>
            <person name="Lindh M.V."/>
            <person name="Legrand C."/>
            <person name="Pinhassi J."/>
            <person name="Andersson A.F."/>
        </authorList>
    </citation>
    <scope>NUCLEOTIDE SEQUENCE [LARGE SCALE GENOMIC DNA]</scope>
    <source>
        <strain evidence="9">BACL4 MAG-120507-bin80</strain>
    </source>
</reference>
<dbReference type="PRINTS" id="PR01001">
    <property type="entry name" value="FADG3PDH"/>
</dbReference>
<dbReference type="PROSITE" id="PS00978">
    <property type="entry name" value="FAD_G3PDH_2"/>
    <property type="match status" value="1"/>
</dbReference>
<evidence type="ECO:0000256" key="3">
    <source>
        <dbReference type="ARBA" id="ARBA00022630"/>
    </source>
</evidence>
<comment type="catalytic activity">
    <reaction evidence="6">
        <text>a quinone + sn-glycerol 3-phosphate = dihydroxyacetone phosphate + a quinol</text>
        <dbReference type="Rhea" id="RHEA:18977"/>
        <dbReference type="ChEBI" id="CHEBI:24646"/>
        <dbReference type="ChEBI" id="CHEBI:57597"/>
        <dbReference type="ChEBI" id="CHEBI:57642"/>
        <dbReference type="ChEBI" id="CHEBI:132124"/>
        <dbReference type="EC" id="1.1.5.3"/>
    </reaction>
</comment>
<protein>
    <recommendedName>
        <fullName evidence="6">Glycerol-3-phosphate dehydrogenase</fullName>
        <ecNumber evidence="6">1.1.5.3</ecNumber>
    </recommendedName>
</protein>
<feature type="domain" description="FAD dependent oxidoreductase" evidence="7">
    <location>
        <begin position="9"/>
        <end position="327"/>
    </location>
</feature>
<dbReference type="Pfam" id="PF01266">
    <property type="entry name" value="DAO"/>
    <property type="match status" value="1"/>
</dbReference>
<name>A0A0R2SAW6_9GAMM</name>
<dbReference type="NCBIfam" id="NF009906">
    <property type="entry name" value="PRK13369.1"/>
    <property type="match status" value="1"/>
</dbReference>
<evidence type="ECO:0000256" key="1">
    <source>
        <dbReference type="ARBA" id="ARBA00001974"/>
    </source>
</evidence>
<dbReference type="PROSITE" id="PS00977">
    <property type="entry name" value="FAD_G3PDH_1"/>
    <property type="match status" value="1"/>
</dbReference>
<evidence type="ECO:0000259" key="8">
    <source>
        <dbReference type="Pfam" id="PF16901"/>
    </source>
</evidence>
<dbReference type="Pfam" id="PF16901">
    <property type="entry name" value="DAO_C"/>
    <property type="match status" value="1"/>
</dbReference>
<dbReference type="Proteomes" id="UP000051934">
    <property type="component" value="Unassembled WGS sequence"/>
</dbReference>
<dbReference type="SUPFAM" id="SSF51905">
    <property type="entry name" value="FAD/NAD(P)-binding domain"/>
    <property type="match status" value="1"/>
</dbReference>
<dbReference type="InterPro" id="IPR038299">
    <property type="entry name" value="DAO_C_sf"/>
</dbReference>
<sequence>MTDSPVVTDLLVIGGGINGAGVAADAAGRGLSVMLIEKGDLASGTSSWSTKLIHGGLRYLEFYEFGLVRKALLERDVLTKAAPHIIRPLAFNIPQLPISRPAWMLRAGLFLYDFLAKSAIFKHSRAIRFGNDSPLNGGITKGFEYWDAQVDDSRLVVLNAQQAAEHGADVRTYTECVALEEGKGHWIVTLREASSGIEQVVHAKAVVNAAGPWVARLLEKLFAKKPPLDTRLVKGSHIVVPRLHCGDQAFMLQHTDGRVIFVIPYLDDYSLIGTTEAEFDGVLETVHIDEDEIAYLIEVANGYFKRQLSRDDVISTYSGVRPLIDEEGKDATKVSRDYHLEPHKSAVPLLSIYGGKVTTYRTLAEDVMKALAPTFPKMGAPWTKQAPLPGGNYSAQFGGKNGELQSGRDAKASAEDEATLSALLSAQAPWLQVSLLKRWLQTYGTETQTLLGDASSASDLGMHLGADLYSREVDYLIAHEWARNPDDILWRRTKLGYLFDERGKAVLADYITTVRAAAAKGAG</sequence>
<keyword evidence="4" id="KW-0274">FAD</keyword>
<dbReference type="GO" id="GO:0009331">
    <property type="term" value="C:glycerol-3-phosphate dehydrogenase (FAD) complex"/>
    <property type="evidence" value="ECO:0007669"/>
    <property type="project" value="UniProtKB-UniRule"/>
</dbReference>